<feature type="compositionally biased region" description="Basic and acidic residues" evidence="9">
    <location>
        <begin position="34"/>
        <end position="60"/>
    </location>
</feature>
<sequence length="937" mass="100668">MSTERRRSAGSRRRADGPADDARGNGGRRGRGGPAEDERASAGRRRPEGDGGFWDSERPQRSAAPADRGEAPRRARPRDDYGDQPRRSRAAQNGAERPRRPRPDDEDRPRRSRATASLALDSGADTGRRRARENGDDTEERPRRRRPPEDGRDGGRRRAAAGGARSESGPGRGTRGTGGRRRKGPADDDNDEFDDRGPVKRFFAKTWKPALITCGVLFVLGVAGVGIAYAMAPSPNDMDSQADVDLEATLVTFDGGGRATQFGESTRIPVARDQIPETVIDGVLAAEQRTFYDDGAINPTGILRGVVYGGSQGGGSTITQQMARNYYDRLTKDEPSRIESLIRKFNEIMISFKVEQQLSKDQIIEQYLNTIYFGRGLGVQAAAQGYFGKDVSELDAAEGAFIGTVIQQPGNWANPQPGSIHDDALRERWGYTVGGLVELNQDNPERGLSQAEADELEFPEPLSLADNDNYSGYRGYIQEAVKRELDSRYGFTQEQLVSGGYQVSTSLNEDWMKYAEEAVQEQKDRIQEQSGQEIPEETQFGITAVDPATGEIKAFYGGPNAATNADNSLVQRSQAGSAFKPYVLAAALSQDISLDSQFDGDGPLSIGGVTVNNDSNVNYGKVDLVQSTADSINTSYVQLADYVTPASVLDTARAAGIPQEQLDTAEAGPNIALGTVSVSALDQASGYATFANKGVQMPRHLITEVVGRDGETLEPNDADKLQSGTQAFSPEVAADATYAMQQVITSDHNARLDDGRPMAGKTGTSNDAVSAWFVGYVPQLTAAVGLHRSDNQPLVLPGEDSIYGGQMPSRIWKSFMTKALEGTEQMQFPSRAGVGQMIDLAPTPTPEPEPSPSETPEPEPEPSETPEPSQTPDPEPSDEGPDCDVEFWNPECQEESPGGPGGGGPSPPGNPGDEEDGRGGGIFGRLGSGDRNGDSPQ</sequence>
<evidence type="ECO:0000256" key="5">
    <source>
        <dbReference type="ARBA" id="ARBA00022801"/>
    </source>
</evidence>
<feature type="compositionally biased region" description="Pro residues" evidence="9">
    <location>
        <begin position="843"/>
        <end position="855"/>
    </location>
</feature>
<feature type="compositionally biased region" description="Basic and acidic residues" evidence="9">
    <location>
        <begin position="147"/>
        <end position="156"/>
    </location>
</feature>
<dbReference type="PANTHER" id="PTHR32282:SF34">
    <property type="entry name" value="PENICILLIN-BINDING PROTEIN 1A"/>
    <property type="match status" value="1"/>
</dbReference>
<dbReference type="InterPro" id="IPR050396">
    <property type="entry name" value="Glycosyltr_51/Transpeptidase"/>
</dbReference>
<keyword evidence="10" id="KW-0472">Membrane</keyword>
<keyword evidence="14" id="KW-1185">Reference proteome</keyword>
<dbReference type="Gene3D" id="3.40.710.10">
    <property type="entry name" value="DD-peptidase/beta-lactamase superfamily"/>
    <property type="match status" value="1"/>
</dbReference>
<dbReference type="GO" id="GO:0030288">
    <property type="term" value="C:outer membrane-bounded periplasmic space"/>
    <property type="evidence" value="ECO:0007669"/>
    <property type="project" value="TreeGrafter"/>
</dbReference>
<feature type="compositionally biased region" description="Low complexity" evidence="9">
    <location>
        <begin position="160"/>
        <end position="169"/>
    </location>
</feature>
<dbReference type="Pfam" id="PF00912">
    <property type="entry name" value="Transgly"/>
    <property type="match status" value="1"/>
</dbReference>
<dbReference type="GO" id="GO:0008658">
    <property type="term" value="F:penicillin binding"/>
    <property type="evidence" value="ECO:0007669"/>
    <property type="project" value="InterPro"/>
</dbReference>
<dbReference type="InterPro" id="IPR023346">
    <property type="entry name" value="Lysozyme-like_dom_sf"/>
</dbReference>
<keyword evidence="10" id="KW-1133">Transmembrane helix</keyword>
<dbReference type="Pfam" id="PF00905">
    <property type="entry name" value="Transpeptidase"/>
    <property type="match status" value="1"/>
</dbReference>
<evidence type="ECO:0000259" key="12">
    <source>
        <dbReference type="Pfam" id="PF00912"/>
    </source>
</evidence>
<dbReference type="AlphaFoldDB" id="A0A9W6P4N8"/>
<protein>
    <recommendedName>
        <fullName evidence="15">Penicillin-insensitive transglycosylase</fullName>
    </recommendedName>
</protein>
<keyword evidence="10" id="KW-0812">Transmembrane</keyword>
<dbReference type="EMBL" id="BSQG01000002">
    <property type="protein sequence ID" value="GLU47016.1"/>
    <property type="molecule type" value="Genomic_DNA"/>
</dbReference>
<comment type="caution">
    <text evidence="13">The sequence shown here is derived from an EMBL/GenBank/DDBJ whole genome shotgun (WGS) entry which is preliminary data.</text>
</comment>
<feature type="region of interest" description="Disordered" evidence="9">
    <location>
        <begin position="836"/>
        <end position="937"/>
    </location>
</feature>
<dbReference type="GO" id="GO:0008955">
    <property type="term" value="F:peptidoglycan glycosyltransferase activity"/>
    <property type="evidence" value="ECO:0007669"/>
    <property type="project" value="UniProtKB-EC"/>
</dbReference>
<dbReference type="InterPro" id="IPR001264">
    <property type="entry name" value="Glyco_trans_51"/>
</dbReference>
<feature type="compositionally biased region" description="Basic and acidic residues" evidence="9">
    <location>
        <begin position="126"/>
        <end position="135"/>
    </location>
</feature>
<gene>
    <name evidence="13" type="ORF">Nans01_13670</name>
</gene>
<dbReference type="GO" id="GO:0006508">
    <property type="term" value="P:proteolysis"/>
    <property type="evidence" value="ECO:0007669"/>
    <property type="project" value="UniProtKB-KW"/>
</dbReference>
<comment type="catalytic activity">
    <reaction evidence="8">
        <text>[GlcNAc-(1-&gt;4)-Mur2Ac(oyl-L-Ala-gamma-D-Glu-L-Lys-D-Ala-D-Ala)](n)-di-trans,octa-cis-undecaprenyl diphosphate + beta-D-GlcNAc-(1-&gt;4)-Mur2Ac(oyl-L-Ala-gamma-D-Glu-L-Lys-D-Ala-D-Ala)-di-trans,octa-cis-undecaprenyl diphosphate = [GlcNAc-(1-&gt;4)-Mur2Ac(oyl-L-Ala-gamma-D-Glu-L-Lys-D-Ala-D-Ala)](n+1)-di-trans,octa-cis-undecaprenyl diphosphate + di-trans,octa-cis-undecaprenyl diphosphate + H(+)</text>
        <dbReference type="Rhea" id="RHEA:23708"/>
        <dbReference type="Rhea" id="RHEA-COMP:9602"/>
        <dbReference type="Rhea" id="RHEA-COMP:9603"/>
        <dbReference type="ChEBI" id="CHEBI:15378"/>
        <dbReference type="ChEBI" id="CHEBI:58405"/>
        <dbReference type="ChEBI" id="CHEBI:60033"/>
        <dbReference type="ChEBI" id="CHEBI:78435"/>
        <dbReference type="EC" id="2.4.99.28"/>
    </reaction>
</comment>
<keyword evidence="5" id="KW-0378">Hydrolase</keyword>
<evidence type="ECO:0008006" key="15">
    <source>
        <dbReference type="Google" id="ProtNLM"/>
    </source>
</evidence>
<keyword evidence="2" id="KW-0645">Protease</keyword>
<dbReference type="GO" id="GO:0009252">
    <property type="term" value="P:peptidoglycan biosynthetic process"/>
    <property type="evidence" value="ECO:0007669"/>
    <property type="project" value="TreeGrafter"/>
</dbReference>
<evidence type="ECO:0000256" key="9">
    <source>
        <dbReference type="SAM" id="MobiDB-lite"/>
    </source>
</evidence>
<dbReference type="InterPro" id="IPR036950">
    <property type="entry name" value="PBP_transglycosylase"/>
</dbReference>
<evidence type="ECO:0000256" key="7">
    <source>
        <dbReference type="ARBA" id="ARBA00034000"/>
    </source>
</evidence>
<evidence type="ECO:0000256" key="8">
    <source>
        <dbReference type="ARBA" id="ARBA00049902"/>
    </source>
</evidence>
<dbReference type="Gene3D" id="1.10.3810.10">
    <property type="entry name" value="Biosynthetic peptidoglycan transglycosylase-like"/>
    <property type="match status" value="1"/>
</dbReference>
<dbReference type="RefSeq" id="WP_285757989.1">
    <property type="nucleotide sequence ID" value="NZ_BSQG01000002.1"/>
</dbReference>
<organism evidence="13 14">
    <name type="scientific">Nocardiopsis ansamitocini</name>
    <dbReference type="NCBI Taxonomy" id="1670832"/>
    <lineage>
        <taxon>Bacteria</taxon>
        <taxon>Bacillati</taxon>
        <taxon>Actinomycetota</taxon>
        <taxon>Actinomycetes</taxon>
        <taxon>Streptosporangiales</taxon>
        <taxon>Nocardiopsidaceae</taxon>
        <taxon>Nocardiopsis</taxon>
    </lineage>
</organism>
<proteinExistence type="predicted"/>
<name>A0A9W6P4N8_9ACTN</name>
<dbReference type="InterPro" id="IPR012338">
    <property type="entry name" value="Beta-lactam/transpept-like"/>
</dbReference>
<accession>A0A9W6P4N8</accession>
<feature type="domain" description="Glycosyl transferase family 51" evidence="12">
    <location>
        <begin position="261"/>
        <end position="414"/>
    </location>
</feature>
<keyword evidence="6" id="KW-0511">Multifunctional enzyme</keyword>
<dbReference type="Proteomes" id="UP001165092">
    <property type="component" value="Unassembled WGS sequence"/>
</dbReference>
<evidence type="ECO:0000313" key="14">
    <source>
        <dbReference type="Proteomes" id="UP001165092"/>
    </source>
</evidence>
<evidence type="ECO:0000256" key="1">
    <source>
        <dbReference type="ARBA" id="ARBA00022645"/>
    </source>
</evidence>
<dbReference type="InterPro" id="IPR001460">
    <property type="entry name" value="PCN-bd_Tpept"/>
</dbReference>
<feature type="compositionally biased region" description="Pro residues" evidence="9">
    <location>
        <begin position="865"/>
        <end position="874"/>
    </location>
</feature>
<evidence type="ECO:0000256" key="10">
    <source>
        <dbReference type="SAM" id="Phobius"/>
    </source>
</evidence>
<feature type="transmembrane region" description="Helical" evidence="10">
    <location>
        <begin position="210"/>
        <end position="232"/>
    </location>
</feature>
<keyword evidence="3" id="KW-0328">Glycosyltransferase</keyword>
<comment type="catalytic activity">
    <reaction evidence="7">
        <text>Preferential cleavage: (Ac)2-L-Lys-D-Ala-|-D-Ala. Also transpeptidation of peptidyl-alanyl moieties that are N-acyl substituents of D-alanine.</text>
        <dbReference type="EC" id="3.4.16.4"/>
    </reaction>
</comment>
<reference evidence="13" key="1">
    <citation type="submission" date="2023-02" db="EMBL/GenBank/DDBJ databases">
        <title>Nocardiopsis ansamitocini NBRC 112285.</title>
        <authorList>
            <person name="Ichikawa N."/>
            <person name="Sato H."/>
            <person name="Tonouchi N."/>
        </authorList>
    </citation>
    <scope>NUCLEOTIDE SEQUENCE</scope>
    <source>
        <strain evidence="13">NBRC 112285</strain>
    </source>
</reference>
<evidence type="ECO:0000256" key="3">
    <source>
        <dbReference type="ARBA" id="ARBA00022676"/>
    </source>
</evidence>
<dbReference type="SUPFAM" id="SSF53955">
    <property type="entry name" value="Lysozyme-like"/>
    <property type="match status" value="1"/>
</dbReference>
<evidence type="ECO:0000256" key="4">
    <source>
        <dbReference type="ARBA" id="ARBA00022679"/>
    </source>
</evidence>
<keyword evidence="4" id="KW-0808">Transferase</keyword>
<evidence type="ECO:0000313" key="13">
    <source>
        <dbReference type="EMBL" id="GLU47016.1"/>
    </source>
</evidence>
<dbReference type="GO" id="GO:0009002">
    <property type="term" value="F:serine-type D-Ala-D-Ala carboxypeptidase activity"/>
    <property type="evidence" value="ECO:0007669"/>
    <property type="project" value="UniProtKB-EC"/>
</dbReference>
<feature type="compositionally biased region" description="Basic and acidic residues" evidence="9">
    <location>
        <begin position="96"/>
        <end position="109"/>
    </location>
</feature>
<keyword evidence="1" id="KW-0121">Carboxypeptidase</keyword>
<feature type="compositionally biased region" description="Basic and acidic residues" evidence="9">
    <location>
        <begin position="67"/>
        <end position="86"/>
    </location>
</feature>
<evidence type="ECO:0000259" key="11">
    <source>
        <dbReference type="Pfam" id="PF00905"/>
    </source>
</evidence>
<dbReference type="SUPFAM" id="SSF56601">
    <property type="entry name" value="beta-lactamase/transpeptidase-like"/>
    <property type="match status" value="1"/>
</dbReference>
<evidence type="ECO:0000256" key="2">
    <source>
        <dbReference type="ARBA" id="ARBA00022670"/>
    </source>
</evidence>
<feature type="domain" description="Penicillin-binding protein transpeptidase" evidence="11">
    <location>
        <begin position="542"/>
        <end position="779"/>
    </location>
</feature>
<feature type="compositionally biased region" description="Acidic residues" evidence="9">
    <location>
        <begin position="875"/>
        <end position="885"/>
    </location>
</feature>
<feature type="compositionally biased region" description="Basic and acidic residues" evidence="9">
    <location>
        <begin position="1"/>
        <end position="23"/>
    </location>
</feature>
<feature type="region of interest" description="Disordered" evidence="9">
    <location>
        <begin position="1"/>
        <end position="197"/>
    </location>
</feature>
<evidence type="ECO:0000256" key="6">
    <source>
        <dbReference type="ARBA" id="ARBA00023268"/>
    </source>
</evidence>
<dbReference type="PANTHER" id="PTHR32282">
    <property type="entry name" value="BINDING PROTEIN TRANSPEPTIDASE, PUTATIVE-RELATED"/>
    <property type="match status" value="1"/>
</dbReference>